<evidence type="ECO:0000256" key="2">
    <source>
        <dbReference type="ARBA" id="ARBA00023110"/>
    </source>
</evidence>
<feature type="coiled-coil region" evidence="5">
    <location>
        <begin position="163"/>
        <end position="190"/>
    </location>
</feature>
<protein>
    <recommendedName>
        <fullName evidence="4">Peptidyl-prolyl cis-trans isomerase</fullName>
        <shortName evidence="4">PPIase</shortName>
        <ecNumber evidence="4">5.2.1.8</ecNumber>
    </recommendedName>
</protein>
<dbReference type="FunFam" id="2.40.100.10:FF:000025">
    <property type="entry name" value="Peptidyl-prolyl cis-trans isomerase CYP19-2"/>
    <property type="match status" value="1"/>
</dbReference>
<keyword evidence="2 4" id="KW-0697">Rotamase</keyword>
<dbReference type="PANTHER" id="PTHR11071">
    <property type="entry name" value="PEPTIDYL-PROLYL CIS-TRANS ISOMERASE"/>
    <property type="match status" value="1"/>
</dbReference>
<dbReference type="AlphaFoldDB" id="A0A8H7KGF3"/>
<reference evidence="8 9" key="1">
    <citation type="journal article" name="Sci. Rep.">
        <title>Telomere-to-telomere assembled and centromere annotated genomes of the two main subspecies of the button mushroom Agaricus bisporus reveal especially polymorphic chromosome ends.</title>
        <authorList>
            <person name="Sonnenberg A.S.M."/>
            <person name="Sedaghat-Telgerd N."/>
            <person name="Lavrijssen B."/>
            <person name="Ohm R.A."/>
            <person name="Hendrickx P.M."/>
            <person name="Scholtmeijer K."/>
            <person name="Baars J.J.P."/>
            <person name="van Peer A."/>
        </authorList>
    </citation>
    <scope>NUCLEOTIDE SEQUENCE [LARGE SCALE GENOMIC DNA]</scope>
    <source>
        <strain evidence="8 9">H119_p4</strain>
    </source>
</reference>
<dbReference type="Proteomes" id="UP000629468">
    <property type="component" value="Unassembled WGS sequence"/>
</dbReference>
<evidence type="ECO:0000256" key="5">
    <source>
        <dbReference type="SAM" id="Coils"/>
    </source>
</evidence>
<dbReference type="PROSITE" id="PS50072">
    <property type="entry name" value="CSA_PPIASE_2"/>
    <property type="match status" value="1"/>
</dbReference>
<name>A0A8H7KGF3_AGABI</name>
<dbReference type="Pfam" id="PF00160">
    <property type="entry name" value="Pro_isomerase"/>
    <property type="match status" value="1"/>
</dbReference>
<comment type="function">
    <text evidence="4">PPIases accelerate the folding of proteins. It catalyzes the cis-trans isomerization of proline imidic peptide bonds in oligopeptides.</text>
</comment>
<feature type="region of interest" description="Disordered" evidence="6">
    <location>
        <begin position="204"/>
        <end position="228"/>
    </location>
</feature>
<evidence type="ECO:0000259" key="7">
    <source>
        <dbReference type="PROSITE" id="PS50072"/>
    </source>
</evidence>
<dbReference type="PANTHER" id="PTHR11071:SF561">
    <property type="entry name" value="PEPTIDYL-PROLYL CIS-TRANS ISOMERASE D-RELATED"/>
    <property type="match status" value="1"/>
</dbReference>
<dbReference type="SUPFAM" id="SSF50891">
    <property type="entry name" value="Cyclophilin-like"/>
    <property type="match status" value="1"/>
</dbReference>
<dbReference type="EMBL" id="JABXXO010000007">
    <property type="protein sequence ID" value="KAF7773307.1"/>
    <property type="molecule type" value="Genomic_DNA"/>
</dbReference>
<evidence type="ECO:0000256" key="1">
    <source>
        <dbReference type="ARBA" id="ARBA00000971"/>
    </source>
</evidence>
<gene>
    <name evidence="8" type="ORF">Agabi119p4_5474</name>
</gene>
<comment type="similarity">
    <text evidence="4">Belongs to the cyclophilin-type PPIase family.</text>
</comment>
<accession>A0A8H7KGF3</accession>
<evidence type="ECO:0000256" key="3">
    <source>
        <dbReference type="ARBA" id="ARBA00023235"/>
    </source>
</evidence>
<organism evidence="8 9">
    <name type="scientific">Agaricus bisporus var. burnettii</name>
    <dbReference type="NCBI Taxonomy" id="192524"/>
    <lineage>
        <taxon>Eukaryota</taxon>
        <taxon>Fungi</taxon>
        <taxon>Dikarya</taxon>
        <taxon>Basidiomycota</taxon>
        <taxon>Agaricomycotina</taxon>
        <taxon>Agaricomycetes</taxon>
        <taxon>Agaricomycetidae</taxon>
        <taxon>Agaricales</taxon>
        <taxon>Agaricineae</taxon>
        <taxon>Agaricaceae</taxon>
        <taxon>Agaricus</taxon>
    </lineage>
</organism>
<feature type="domain" description="PPIase cyclophilin-type" evidence="7">
    <location>
        <begin position="7"/>
        <end position="173"/>
    </location>
</feature>
<evidence type="ECO:0000256" key="4">
    <source>
        <dbReference type="RuleBase" id="RU363019"/>
    </source>
</evidence>
<evidence type="ECO:0000256" key="6">
    <source>
        <dbReference type="SAM" id="MobiDB-lite"/>
    </source>
</evidence>
<dbReference type="InterPro" id="IPR002130">
    <property type="entry name" value="Cyclophilin-type_PPIase_dom"/>
</dbReference>
<dbReference type="InterPro" id="IPR029000">
    <property type="entry name" value="Cyclophilin-like_dom_sf"/>
</dbReference>
<comment type="catalytic activity">
    <reaction evidence="1 4">
        <text>[protein]-peptidylproline (omega=180) = [protein]-peptidylproline (omega=0)</text>
        <dbReference type="Rhea" id="RHEA:16237"/>
        <dbReference type="Rhea" id="RHEA-COMP:10747"/>
        <dbReference type="Rhea" id="RHEA-COMP:10748"/>
        <dbReference type="ChEBI" id="CHEBI:83833"/>
        <dbReference type="ChEBI" id="CHEBI:83834"/>
        <dbReference type="EC" id="5.2.1.8"/>
    </reaction>
</comment>
<evidence type="ECO:0000313" key="9">
    <source>
        <dbReference type="Proteomes" id="UP000629468"/>
    </source>
</evidence>
<dbReference type="PRINTS" id="PR00153">
    <property type="entry name" value="CSAPPISMRASE"/>
</dbReference>
<comment type="caution">
    <text evidence="8">The sequence shown here is derived from an EMBL/GenBank/DDBJ whole genome shotgun (WGS) entry which is preliminary data.</text>
</comment>
<keyword evidence="3 4" id="KW-0413">Isomerase</keyword>
<evidence type="ECO:0000313" key="8">
    <source>
        <dbReference type="EMBL" id="KAF7773307.1"/>
    </source>
</evidence>
<dbReference type="GO" id="GO:0006457">
    <property type="term" value="P:protein folding"/>
    <property type="evidence" value="ECO:0007669"/>
    <property type="project" value="TreeGrafter"/>
</dbReference>
<dbReference type="EC" id="5.2.1.8" evidence="4"/>
<dbReference type="GO" id="GO:0016018">
    <property type="term" value="F:cyclosporin A binding"/>
    <property type="evidence" value="ECO:0007669"/>
    <property type="project" value="TreeGrafter"/>
</dbReference>
<dbReference type="Gene3D" id="2.40.100.10">
    <property type="entry name" value="Cyclophilin-like"/>
    <property type="match status" value="1"/>
</dbReference>
<proteinExistence type="inferred from homology"/>
<sequence length="228" mass="25668">MLRSRVFLDFAVDSTPYGRVIFELFTDTAPKTCENFRALCTGEEGLSAGGHPLYYKGSPMHRSIKGFMIQGGDFTKRNGTGGYSIYGGTFADEDLQRPLDSPALLCMANKGPDTNGSQFFITLQECPHLNGKHVVFGKTTKIGLSRPLLLQAVVSSSSESERSKEMKSSLQVVQRMLEREEAERREQERKQILLDIKKTFSEEPKPTGVRYKGRGRMKYVDPEHQFRS</sequence>
<keyword evidence="5" id="KW-0175">Coiled coil</keyword>
<dbReference type="GO" id="GO:0003755">
    <property type="term" value="F:peptidyl-prolyl cis-trans isomerase activity"/>
    <property type="evidence" value="ECO:0007669"/>
    <property type="project" value="UniProtKB-UniRule"/>
</dbReference>
<feature type="compositionally biased region" description="Basic and acidic residues" evidence="6">
    <location>
        <begin position="218"/>
        <end position="228"/>
    </location>
</feature>
<dbReference type="GO" id="GO:0005737">
    <property type="term" value="C:cytoplasm"/>
    <property type="evidence" value="ECO:0007669"/>
    <property type="project" value="TreeGrafter"/>
</dbReference>